<evidence type="ECO:0000256" key="1">
    <source>
        <dbReference type="SAM" id="MobiDB-lite"/>
    </source>
</evidence>
<reference evidence="2 3" key="1">
    <citation type="submission" date="2013-07" db="EMBL/GenBank/DDBJ databases">
        <authorList>
            <person name="Stoco P.H."/>
            <person name="Wagner G."/>
            <person name="Gerber A."/>
            <person name="Zaha A."/>
            <person name="Thompson C."/>
            <person name="Bartholomeu D.C."/>
            <person name="Luckemeyer D.D."/>
            <person name="Bahia D."/>
            <person name="Loreto E."/>
            <person name="Prestes E.B."/>
            <person name="Lima F.M."/>
            <person name="Rodrigues-Luiz G."/>
            <person name="Vallejo G.A."/>
            <person name="Filho J.F."/>
            <person name="Monteiro K.M."/>
            <person name="Tyler K.M."/>
            <person name="de Almeida L.G."/>
            <person name="Ortiz M.F."/>
            <person name="Siervo M.A."/>
            <person name="de Moraes M.H."/>
            <person name="Cunha O.L."/>
            <person name="Mendonca-Neto R."/>
            <person name="Silva R."/>
            <person name="Teixeira S.M."/>
            <person name="Murta S.M."/>
            <person name="Sincero T.C."/>
            <person name="Mendes T.A."/>
            <person name="Urmenyi T.P."/>
            <person name="Silva V.G."/>
            <person name="da Rocha W.D."/>
            <person name="Andersson B."/>
            <person name="Romanha A.J."/>
            <person name="Steindel M."/>
            <person name="de Vasconcelos A.T."/>
            <person name="Grisard E.C."/>
        </authorList>
    </citation>
    <scope>NUCLEOTIDE SEQUENCE [LARGE SCALE GENOMIC DNA]</scope>
    <source>
        <strain evidence="2 3">SC58</strain>
    </source>
</reference>
<proteinExistence type="predicted"/>
<dbReference type="EMBL" id="AUPL01001947">
    <property type="protein sequence ID" value="ESL10323.1"/>
    <property type="molecule type" value="Genomic_DNA"/>
</dbReference>
<protein>
    <submittedName>
        <fullName evidence="2">Uncharacterized protein</fullName>
    </submittedName>
</protein>
<feature type="region of interest" description="Disordered" evidence="1">
    <location>
        <begin position="510"/>
        <end position="529"/>
    </location>
</feature>
<comment type="caution">
    <text evidence="2">The sequence shown here is derived from an EMBL/GenBank/DDBJ whole genome shotgun (WGS) entry which is preliminary data.</text>
</comment>
<evidence type="ECO:0000313" key="3">
    <source>
        <dbReference type="Proteomes" id="UP000031737"/>
    </source>
</evidence>
<evidence type="ECO:0000313" key="2">
    <source>
        <dbReference type="EMBL" id="ESL10323.1"/>
    </source>
</evidence>
<dbReference type="AlphaFoldDB" id="A0A061J4F7"/>
<organism evidence="2 3">
    <name type="scientific">Trypanosoma rangeli SC58</name>
    <dbReference type="NCBI Taxonomy" id="429131"/>
    <lineage>
        <taxon>Eukaryota</taxon>
        <taxon>Discoba</taxon>
        <taxon>Euglenozoa</taxon>
        <taxon>Kinetoplastea</taxon>
        <taxon>Metakinetoplastina</taxon>
        <taxon>Trypanosomatida</taxon>
        <taxon>Trypanosomatidae</taxon>
        <taxon>Trypanosoma</taxon>
        <taxon>Herpetosoma</taxon>
    </lineage>
</organism>
<feature type="compositionally biased region" description="Polar residues" evidence="1">
    <location>
        <begin position="510"/>
        <end position="522"/>
    </location>
</feature>
<dbReference type="Proteomes" id="UP000031737">
    <property type="component" value="Unassembled WGS sequence"/>
</dbReference>
<accession>A0A061J4F7</accession>
<gene>
    <name evidence="2" type="ORF">TRSC58_01947</name>
</gene>
<feature type="region of interest" description="Disordered" evidence="1">
    <location>
        <begin position="266"/>
        <end position="290"/>
    </location>
</feature>
<dbReference type="VEuPathDB" id="TriTrypDB:TRSC58_01947"/>
<feature type="compositionally biased region" description="Basic and acidic residues" evidence="1">
    <location>
        <begin position="274"/>
        <end position="288"/>
    </location>
</feature>
<dbReference type="OrthoDB" id="248933at2759"/>
<sequence>MLGESGSGLTSLASAAAKVASRCGSAFDFHSFSSGSCVTYMYRPSVSKRRECLQVSVVDSGTVPLRGGTAARVLPRCDTVIITFALTGIKQNHSGAKNKFAFMGKRGGGDESSSLVLVHSGDRKVLHDVCAMIAARVPPGGRCPNIILVGTHKDLLVDQSTGAMELLLKELRSICTSMLTSFQQPLVLHSLFAVSTLDGSCAAENRGPPTTLSGLWSFVCDVTLKDLVSRHSWRTTLQVPRNKPFWRAFRFSSFATAPPETCSLQDAEVSCGQKDTHGNNDDDGEKPSFSRSVVHAPMHMRSDAVSGILIRFIASAKAKNNIMFIYRSTFRRILYSSAMVSRKEITLILEQLQLAGEIVLFRYPSEVVPSRDVCVCLHPQFIQRAQATLFLYANYANNRSVAHGKLLKDVNLERCGECDPSHDVSRGIFPYLLLLELSPRLKLPRSLKEMETFAMLLLLSGTAFLRLSPVARLTNTRDTSTGHMTTTEEKADTAVSGASGCYSFSRTTMGLSGNRSSESGSETVPADSPGSLLPQHRLVEYVVPSLISMRCPDELLECVRYFSATASEVTAEQESLAMSRVVMLRHCPPDFFPMLTSRLHRYMVPNVPVFSETLWLGGLASAGQTHHLLRMCVCHRGPESATAPAEAGDPNFGVSLLEFHAHSDVGRLPLLLFLDDITRQASTLIAHEFPGMFTQALPTTSPLSEKASRGSCLPASFVARSGIESFTDMTTLEKLDALFHSLEPLIYAPLHP</sequence>
<keyword evidence="3" id="KW-1185">Reference proteome</keyword>
<name>A0A061J4F7_TRYRA</name>